<dbReference type="AlphaFoldDB" id="A0A5A7UHV4"/>
<dbReference type="PANTHER" id="PTHR37723:SF1">
    <property type="entry name" value="PROTEIN FAR-RED-ELONGATED HYPOCOTYL 1-LIKE"/>
    <property type="match status" value="1"/>
</dbReference>
<reference evidence="1 2" key="1">
    <citation type="submission" date="2019-08" db="EMBL/GenBank/DDBJ databases">
        <title>Draft genome sequences of two oriental melons (Cucumis melo L. var makuwa).</title>
        <authorList>
            <person name="Kwon S.-Y."/>
        </authorList>
    </citation>
    <scope>NUCLEOTIDE SEQUENCE [LARGE SCALE GENOMIC DNA]</scope>
    <source>
        <strain evidence="2">cv. SW 3</strain>
        <tissue evidence="1">Leaf</tissue>
    </source>
</reference>
<dbReference type="PANTHER" id="PTHR37723">
    <property type="entry name" value="PROTEIN FAR-RED ELONGATED HYPOCOTYL 1"/>
    <property type="match status" value="1"/>
</dbReference>
<dbReference type="GO" id="GO:0016607">
    <property type="term" value="C:nuclear speck"/>
    <property type="evidence" value="ECO:0007669"/>
    <property type="project" value="TreeGrafter"/>
</dbReference>
<dbReference type="STRING" id="1194695.A0A5A7UHV4"/>
<accession>A0A5A7UHV4</accession>
<dbReference type="Proteomes" id="UP000321393">
    <property type="component" value="Unassembled WGS sequence"/>
</dbReference>
<evidence type="ECO:0000313" key="2">
    <source>
        <dbReference type="Proteomes" id="UP000321393"/>
    </source>
</evidence>
<dbReference type="GO" id="GO:0005737">
    <property type="term" value="C:cytoplasm"/>
    <property type="evidence" value="ECO:0007669"/>
    <property type="project" value="TreeGrafter"/>
</dbReference>
<dbReference type="GO" id="GO:0009639">
    <property type="term" value="P:response to red or far red light"/>
    <property type="evidence" value="ECO:0007669"/>
    <property type="project" value="InterPro"/>
</dbReference>
<dbReference type="EMBL" id="SSTE01009593">
    <property type="protein sequence ID" value="KAA0053265.1"/>
    <property type="molecule type" value="Genomic_DNA"/>
</dbReference>
<dbReference type="OrthoDB" id="1930763at2759"/>
<protein>
    <submittedName>
        <fullName evidence="1">Protein FAR-RED ELONGATED HYPOCOTYL 1-like</fullName>
    </submittedName>
</protein>
<name>A0A5A7UHV4_CUCMM</name>
<dbReference type="InterPro" id="IPR037766">
    <property type="entry name" value="FHY1"/>
</dbReference>
<comment type="caution">
    <text evidence="1">The sequence shown here is derived from an EMBL/GenBank/DDBJ whole genome shotgun (WGS) entry which is preliminary data.</text>
</comment>
<sequence length="184" mass="20741">MTYNVGDRGGFGRGFGDRAYGSDRGCGCRRVCCRGEEEKWVPVTKLFITVEEWVLVMLAAVTKRRLWPRRQSPLRAENNGSSLVEALSVLAVTKGANNGSSLMGISKEYENGDTKQCTDQELEELFYSNGLNPNTYILLSRQWAIKHACHLLNHIHSLNAKAQSRARASTIDQEFEQYFSMLML</sequence>
<evidence type="ECO:0000313" key="1">
    <source>
        <dbReference type="EMBL" id="KAA0053265.1"/>
    </source>
</evidence>
<dbReference type="GO" id="GO:0051457">
    <property type="term" value="P:maintenance of protein location in nucleus"/>
    <property type="evidence" value="ECO:0007669"/>
    <property type="project" value="TreeGrafter"/>
</dbReference>
<dbReference type="GO" id="GO:0061608">
    <property type="term" value="F:nuclear import signal receptor activity"/>
    <property type="evidence" value="ECO:0007669"/>
    <property type="project" value="TreeGrafter"/>
</dbReference>
<organism evidence="1 2">
    <name type="scientific">Cucumis melo var. makuwa</name>
    <name type="common">Oriental melon</name>
    <dbReference type="NCBI Taxonomy" id="1194695"/>
    <lineage>
        <taxon>Eukaryota</taxon>
        <taxon>Viridiplantae</taxon>
        <taxon>Streptophyta</taxon>
        <taxon>Embryophyta</taxon>
        <taxon>Tracheophyta</taxon>
        <taxon>Spermatophyta</taxon>
        <taxon>Magnoliopsida</taxon>
        <taxon>eudicotyledons</taxon>
        <taxon>Gunneridae</taxon>
        <taxon>Pentapetalae</taxon>
        <taxon>rosids</taxon>
        <taxon>fabids</taxon>
        <taxon>Cucurbitales</taxon>
        <taxon>Cucurbitaceae</taxon>
        <taxon>Benincaseae</taxon>
        <taxon>Cucumis</taxon>
    </lineage>
</organism>
<proteinExistence type="predicted"/>
<gene>
    <name evidence="1" type="ORF">E6C27_scaffold102G00590</name>
</gene>